<name>A0AAU7UX18_9NOCA</name>
<dbReference type="KEGG" id="rhox:RBB84_22520"/>
<dbReference type="RefSeq" id="WP_064257468.1">
    <property type="nucleotide sequence ID" value="NZ_CP132970.1"/>
</dbReference>
<proteinExistence type="predicted"/>
<dbReference type="EMBL" id="CP132970">
    <property type="protein sequence ID" value="XBW03985.1"/>
    <property type="molecule type" value="Genomic_DNA"/>
</dbReference>
<dbReference type="AlphaFoldDB" id="A0AAU7UX18"/>
<gene>
    <name evidence="1" type="ORF">RBB84_22520</name>
</gene>
<organism evidence="1">
    <name type="scientific">Rhodococcus sp. D-6</name>
    <dbReference type="NCBI Taxonomy" id="1387842"/>
    <lineage>
        <taxon>Bacteria</taxon>
        <taxon>Bacillati</taxon>
        <taxon>Actinomycetota</taxon>
        <taxon>Actinomycetes</taxon>
        <taxon>Mycobacteriales</taxon>
        <taxon>Nocardiaceae</taxon>
        <taxon>Rhodococcus</taxon>
    </lineage>
</organism>
<reference evidence="1" key="1">
    <citation type="submission" date="2023-08" db="EMBL/GenBank/DDBJ databases">
        <title>The novel hydrolase IpcH responsible for the initial isoprocarb degradation step in Rhodococcus sp. D-6.</title>
        <authorList>
            <person name="Zhu Q."/>
        </authorList>
    </citation>
    <scope>NUCLEOTIDE SEQUENCE</scope>
    <source>
        <strain evidence="1">D-6</strain>
    </source>
</reference>
<evidence type="ECO:0000313" key="1">
    <source>
        <dbReference type="EMBL" id="XBW03985.1"/>
    </source>
</evidence>
<sequence length="82" mass="9180">MEDDTVETLLAVTNNRQRTSPRRDILKAEAVLQYATILHEQEIRTLDDARVLLDDPQGLDMVETALRAVPGDGGFGVRRGYL</sequence>
<protein>
    <submittedName>
        <fullName evidence="1">Uncharacterized protein</fullName>
    </submittedName>
</protein>
<accession>A0AAU7UX18</accession>